<dbReference type="SUPFAM" id="SSF144000">
    <property type="entry name" value="Oxysterol-binding protein-like"/>
    <property type="match status" value="1"/>
</dbReference>
<dbReference type="Gramene" id="OE9A031176T1">
    <property type="protein sequence ID" value="OE9A031176C1"/>
    <property type="gene ID" value="OE9A031176"/>
</dbReference>
<gene>
    <name evidence="2" type="ORF">OLEA9_A031176</name>
</gene>
<dbReference type="FunFam" id="3.30.70.3490:FF:000007">
    <property type="entry name" value="Oxysterol-binding protein-related protein 4B"/>
    <property type="match status" value="1"/>
</dbReference>
<protein>
    <submittedName>
        <fullName evidence="2">Uncharacterized protein</fullName>
    </submittedName>
</protein>
<dbReference type="OrthoDB" id="14833at2759"/>
<comment type="caution">
    <text evidence="2">The sequence shown here is derived from an EMBL/GenBank/DDBJ whole genome shotgun (WGS) entry which is preliminary data.</text>
</comment>
<dbReference type="Gene3D" id="3.30.70.3490">
    <property type="match status" value="1"/>
</dbReference>
<dbReference type="AlphaFoldDB" id="A0A8S0RIP3"/>
<accession>A0A8S0RIP3</accession>
<keyword evidence="3" id="KW-1185">Reference proteome</keyword>
<reference evidence="2 3" key="1">
    <citation type="submission" date="2019-12" db="EMBL/GenBank/DDBJ databases">
        <authorList>
            <person name="Alioto T."/>
            <person name="Alioto T."/>
            <person name="Gomez Garrido J."/>
        </authorList>
    </citation>
    <scope>NUCLEOTIDE SEQUENCE [LARGE SCALE GENOMIC DNA]</scope>
</reference>
<dbReference type="Proteomes" id="UP000594638">
    <property type="component" value="Unassembled WGS sequence"/>
</dbReference>
<dbReference type="InterPro" id="IPR000648">
    <property type="entry name" value="Oxysterol-bd"/>
</dbReference>
<evidence type="ECO:0000256" key="1">
    <source>
        <dbReference type="ARBA" id="ARBA00008842"/>
    </source>
</evidence>
<evidence type="ECO:0000313" key="2">
    <source>
        <dbReference type="EMBL" id="CAA2979485.1"/>
    </source>
</evidence>
<evidence type="ECO:0000313" key="3">
    <source>
        <dbReference type="Proteomes" id="UP000594638"/>
    </source>
</evidence>
<comment type="similarity">
    <text evidence="1">Belongs to the OSBP family.</text>
</comment>
<organism evidence="2 3">
    <name type="scientific">Olea europaea subsp. europaea</name>
    <dbReference type="NCBI Taxonomy" id="158383"/>
    <lineage>
        <taxon>Eukaryota</taxon>
        <taxon>Viridiplantae</taxon>
        <taxon>Streptophyta</taxon>
        <taxon>Embryophyta</taxon>
        <taxon>Tracheophyta</taxon>
        <taxon>Spermatophyta</taxon>
        <taxon>Magnoliopsida</taxon>
        <taxon>eudicotyledons</taxon>
        <taxon>Gunneridae</taxon>
        <taxon>Pentapetalae</taxon>
        <taxon>asterids</taxon>
        <taxon>lamiids</taxon>
        <taxon>Lamiales</taxon>
        <taxon>Oleaceae</taxon>
        <taxon>Oleeae</taxon>
        <taxon>Olea</taxon>
    </lineage>
</organism>
<dbReference type="EMBL" id="CACTIH010003630">
    <property type="protein sequence ID" value="CAA2979485.1"/>
    <property type="molecule type" value="Genomic_DNA"/>
</dbReference>
<sequence length="115" mass="13281">MASKLSFRFRNYVAFKISGLKTPIVKDPKGILLSESIVIWAEVSLAILQKCWEKAREAKSVVEEKQREVAKERKLKDENWVPKHFKVSHSKESGWECLLNHKLVPPTPIVVTPYH</sequence>
<dbReference type="GO" id="GO:0008289">
    <property type="term" value="F:lipid binding"/>
    <property type="evidence" value="ECO:0007669"/>
    <property type="project" value="InterPro"/>
</dbReference>
<proteinExistence type="inferred from homology"/>
<dbReference type="Pfam" id="PF01237">
    <property type="entry name" value="Oxysterol_BP"/>
    <property type="match status" value="1"/>
</dbReference>
<dbReference type="InterPro" id="IPR037239">
    <property type="entry name" value="OSBP_sf"/>
</dbReference>
<name>A0A8S0RIP3_OLEEU</name>